<dbReference type="InParanoid" id="Q8TMN3"/>
<dbReference type="EMBL" id="AE010299">
    <property type="protein sequence ID" value="AAM06001.1"/>
    <property type="molecule type" value="Genomic_DNA"/>
</dbReference>
<sequence length="82" mass="9286">MTENQIVLETLVRKDAPEYTLYSAQADYDFDYNNAARMVISTALGEIPGVVFALSVLVEIFWPDSQENVWSEIKDQVEALVD</sequence>
<dbReference type="GeneID" id="1474509"/>
<dbReference type="HOGENOM" id="CLU_2550212_0_0_2"/>
<dbReference type="KEGG" id="mac:MA_2620"/>
<keyword evidence="2" id="KW-1185">Reference proteome</keyword>
<name>Q8TMN3_METAC</name>
<dbReference type="GO" id="GO:0090729">
    <property type="term" value="F:toxin activity"/>
    <property type="evidence" value="ECO:0007669"/>
    <property type="project" value="InterPro"/>
</dbReference>
<evidence type="ECO:0000313" key="1">
    <source>
        <dbReference type="EMBL" id="AAM06001.1"/>
    </source>
</evidence>
<dbReference type="InterPro" id="IPR036716">
    <property type="entry name" value="Pest_crys_N_sf"/>
</dbReference>
<dbReference type="RefSeq" id="WP_011022584.1">
    <property type="nucleotide sequence ID" value="NC_003552.1"/>
</dbReference>
<evidence type="ECO:0000313" key="2">
    <source>
        <dbReference type="Proteomes" id="UP000002487"/>
    </source>
</evidence>
<accession>Q8TMN3</accession>
<dbReference type="Gene3D" id="1.20.190.10">
    <property type="entry name" value="Pesticidal crystal protein, N-terminal domain"/>
    <property type="match status" value="1"/>
</dbReference>
<dbReference type="SUPFAM" id="SSF56849">
    <property type="entry name" value="delta-Endotoxin (insectocide), N-terminal domain"/>
    <property type="match status" value="1"/>
</dbReference>
<reference evidence="1 2" key="1">
    <citation type="journal article" date="2002" name="Genome Res.">
        <title>The genome of Methanosarcina acetivorans reveals extensive metabolic and physiological diversity.</title>
        <authorList>
            <person name="Galagan J.E."/>
            <person name="Nusbaum C."/>
            <person name="Roy A."/>
            <person name="Endrizzi M.G."/>
            <person name="Macdonald P."/>
            <person name="FitzHugh W."/>
            <person name="Calvo S."/>
            <person name="Engels R."/>
            <person name="Smirnov S."/>
            <person name="Atnoor D."/>
            <person name="Brown A."/>
            <person name="Allen N."/>
            <person name="Naylor J."/>
            <person name="Stange-Thomann N."/>
            <person name="DeArellano K."/>
            <person name="Johnson R."/>
            <person name="Linton L."/>
            <person name="McEwan P."/>
            <person name="McKernan K."/>
            <person name="Talamas J."/>
            <person name="Tirrell A."/>
            <person name="Ye W."/>
            <person name="Zimmer A."/>
            <person name="Barber R.D."/>
            <person name="Cann I."/>
            <person name="Graham D.E."/>
            <person name="Grahame D.A."/>
            <person name="Guss A."/>
            <person name="Hedderich R."/>
            <person name="Ingram-Smith C."/>
            <person name="Kuettner C.H."/>
            <person name="Krzycki J.A."/>
            <person name="Leigh J.A."/>
            <person name="Li W."/>
            <person name="Liu J."/>
            <person name="Mukhopadhyay B."/>
            <person name="Reeve J.N."/>
            <person name="Smith K."/>
            <person name="Springer T.A."/>
            <person name="Umayam L.A."/>
            <person name="White O."/>
            <person name="White R.H."/>
            <person name="de Macario E.C."/>
            <person name="Ferry J.G."/>
            <person name="Jarrell K.F."/>
            <person name="Jing H."/>
            <person name="Macario A.J.L."/>
            <person name="Paulsen I."/>
            <person name="Pritchett M."/>
            <person name="Sowers K.R."/>
            <person name="Swanson R.V."/>
            <person name="Zinder S.H."/>
            <person name="Lander E."/>
            <person name="Metcalf W.W."/>
            <person name="Birren B."/>
        </authorList>
    </citation>
    <scope>NUCLEOTIDE SEQUENCE [LARGE SCALE GENOMIC DNA]</scope>
    <source>
        <strain evidence="2">ATCC 35395 / DSM 2834 / JCM 12185 / C2A</strain>
    </source>
</reference>
<dbReference type="EnsemblBacteria" id="AAM06001">
    <property type="protein sequence ID" value="AAM06001"/>
    <property type="gene ID" value="MA_2620"/>
</dbReference>
<dbReference type="Proteomes" id="UP000002487">
    <property type="component" value="Chromosome"/>
</dbReference>
<dbReference type="AlphaFoldDB" id="Q8TMN3"/>
<proteinExistence type="predicted"/>
<protein>
    <submittedName>
        <fullName evidence="1">Uncharacterized protein</fullName>
    </submittedName>
</protein>
<gene>
    <name evidence="1" type="ordered locus">MA_2620</name>
</gene>
<organism evidence="1 2">
    <name type="scientific">Methanosarcina acetivorans (strain ATCC 35395 / DSM 2834 / JCM 12185 / C2A)</name>
    <dbReference type="NCBI Taxonomy" id="188937"/>
    <lineage>
        <taxon>Archaea</taxon>
        <taxon>Methanobacteriati</taxon>
        <taxon>Methanobacteriota</taxon>
        <taxon>Stenosarchaea group</taxon>
        <taxon>Methanomicrobia</taxon>
        <taxon>Methanosarcinales</taxon>
        <taxon>Methanosarcinaceae</taxon>
        <taxon>Methanosarcina</taxon>
    </lineage>
</organism>